<reference evidence="9" key="1">
    <citation type="submission" date="2021-03" db="EMBL/GenBank/DDBJ databases">
        <title>Revisited historic fungal species revealed as producer of novel bioactive compounds through whole genome sequencing and comparative genomics.</title>
        <authorList>
            <person name="Vignolle G.A."/>
            <person name="Hochenegger N."/>
            <person name="Mach R.L."/>
            <person name="Mach-Aigner A.R."/>
            <person name="Javad Rahimi M."/>
            <person name="Salim K.A."/>
            <person name="Chan C.M."/>
            <person name="Lim L.B.L."/>
            <person name="Cai F."/>
            <person name="Druzhinina I.S."/>
            <person name="U'Ren J.M."/>
            <person name="Derntl C."/>
        </authorList>
    </citation>
    <scope>NUCLEOTIDE SEQUENCE</scope>
    <source>
        <strain evidence="9">TUCIM 5799</strain>
    </source>
</reference>
<dbReference type="CDD" id="cd11058">
    <property type="entry name" value="CYP60B-like"/>
    <property type="match status" value="1"/>
</dbReference>
<dbReference type="PANTHER" id="PTHR24305:SF210">
    <property type="entry name" value="CYTOCHROME P450 MONOOXYGENASE ASQL-RELATED"/>
    <property type="match status" value="1"/>
</dbReference>
<dbReference type="PRINTS" id="PR00385">
    <property type="entry name" value="P450"/>
</dbReference>
<dbReference type="OrthoDB" id="1470350at2759"/>
<evidence type="ECO:0000313" key="10">
    <source>
        <dbReference type="Proteomes" id="UP000829685"/>
    </source>
</evidence>
<keyword evidence="3 6" id="KW-0349">Heme</keyword>
<evidence type="ECO:0000256" key="1">
    <source>
        <dbReference type="ARBA" id="ARBA00001971"/>
    </source>
</evidence>
<dbReference type="Proteomes" id="UP000829685">
    <property type="component" value="Unassembled WGS sequence"/>
</dbReference>
<evidence type="ECO:0000256" key="2">
    <source>
        <dbReference type="ARBA" id="ARBA00010617"/>
    </source>
</evidence>
<evidence type="ECO:0008006" key="11">
    <source>
        <dbReference type="Google" id="ProtNLM"/>
    </source>
</evidence>
<dbReference type="GO" id="GO:0016705">
    <property type="term" value="F:oxidoreductase activity, acting on paired donors, with incorporation or reduction of molecular oxygen"/>
    <property type="evidence" value="ECO:0007669"/>
    <property type="project" value="InterPro"/>
</dbReference>
<keyword evidence="8" id="KW-0812">Transmembrane</keyword>
<feature type="transmembrane region" description="Helical" evidence="8">
    <location>
        <begin position="6"/>
        <end position="30"/>
    </location>
</feature>
<comment type="caution">
    <text evidence="9">The sequence shown here is derived from an EMBL/GenBank/DDBJ whole genome shotgun (WGS) entry which is preliminary data.</text>
</comment>
<dbReference type="InterPro" id="IPR050121">
    <property type="entry name" value="Cytochrome_P450_monoxygenase"/>
</dbReference>
<dbReference type="GO" id="GO:0020037">
    <property type="term" value="F:heme binding"/>
    <property type="evidence" value="ECO:0007669"/>
    <property type="project" value="InterPro"/>
</dbReference>
<comment type="similarity">
    <text evidence="2 7">Belongs to the cytochrome P450 family.</text>
</comment>
<proteinExistence type="inferred from homology"/>
<keyword evidence="5 6" id="KW-0408">Iron</keyword>
<comment type="cofactor">
    <cofactor evidence="1 6">
        <name>heme</name>
        <dbReference type="ChEBI" id="CHEBI:30413"/>
    </cofactor>
</comment>
<evidence type="ECO:0000313" key="9">
    <source>
        <dbReference type="EMBL" id="KAI1880090.1"/>
    </source>
</evidence>
<dbReference type="GO" id="GO:0005506">
    <property type="term" value="F:iron ion binding"/>
    <property type="evidence" value="ECO:0007669"/>
    <property type="project" value="InterPro"/>
</dbReference>
<dbReference type="EMBL" id="JAFIMR010000003">
    <property type="protein sequence ID" value="KAI1880090.1"/>
    <property type="molecule type" value="Genomic_DNA"/>
</dbReference>
<dbReference type="InterPro" id="IPR002401">
    <property type="entry name" value="Cyt_P450_E_grp-I"/>
</dbReference>
<evidence type="ECO:0000256" key="5">
    <source>
        <dbReference type="ARBA" id="ARBA00023004"/>
    </source>
</evidence>
<evidence type="ECO:0000256" key="7">
    <source>
        <dbReference type="RuleBase" id="RU000461"/>
    </source>
</evidence>
<sequence>MATSSVFVLLALVSTLGIGRIIYQVIYNLFFSPLKRFPGPWLNAATSIPWDIVMMKGDAVSALQELHRKHGPIVRTRPNELSYIDGRSVWRDAYGFRQGHQEWFKGDGFTYFNGVPGIIGAARDDHRRFRRSLAHAFSNQGLRDQAPRILQYVDLLVAGLASKTGPVNLVDWFSWTTMDIIGDLAFGEPFGCLRDEADHRFMEMTFRLLRPAALMGILQRWGLSALALVLLPRDMFEDVKSNYQYVKEKLTNRLSFDQSRGDFFDGLLKHGLVVKKKNDLKEDKEGQEGFTFEELESTAGDMVFAGSETTATLLSGVTYYLLQNPEVLSKVTKEVRDAFADDEAMTVASTSPLCLPYMDLVLQETIRAYDPVPIFAPRVAPKGGDTLGGAFLPEGTRVFCPKHVAANSPYNFRDPEKFAPERWLPVGGGRPKEFDDDNKHGVFQPFSYGPRNCIGLNLAKAEMHLILAKLLWHFDLSRPQMTLDESKDWEGWAKKQKSWFLWIKGPLMVDLKKRQDLSE</sequence>
<dbReference type="AlphaFoldDB" id="A0A9P9WVM8"/>
<evidence type="ECO:0000256" key="8">
    <source>
        <dbReference type="SAM" id="Phobius"/>
    </source>
</evidence>
<keyword evidence="8" id="KW-1133">Transmembrane helix</keyword>
<dbReference type="PANTHER" id="PTHR24305">
    <property type="entry name" value="CYTOCHROME P450"/>
    <property type="match status" value="1"/>
</dbReference>
<dbReference type="GO" id="GO:0004497">
    <property type="term" value="F:monooxygenase activity"/>
    <property type="evidence" value="ECO:0007669"/>
    <property type="project" value="UniProtKB-KW"/>
</dbReference>
<dbReference type="SUPFAM" id="SSF48264">
    <property type="entry name" value="Cytochrome P450"/>
    <property type="match status" value="1"/>
</dbReference>
<gene>
    <name evidence="9" type="ORF">JX265_001711</name>
</gene>
<dbReference type="InterPro" id="IPR017972">
    <property type="entry name" value="Cyt_P450_CS"/>
</dbReference>
<feature type="binding site" description="axial binding residue" evidence="6">
    <location>
        <position position="453"/>
    </location>
    <ligand>
        <name>heme</name>
        <dbReference type="ChEBI" id="CHEBI:30413"/>
    </ligand>
    <ligandPart>
        <name>Fe</name>
        <dbReference type="ChEBI" id="CHEBI:18248"/>
    </ligandPart>
</feature>
<dbReference type="PROSITE" id="PS00086">
    <property type="entry name" value="CYTOCHROME_P450"/>
    <property type="match status" value="1"/>
</dbReference>
<keyword evidence="10" id="KW-1185">Reference proteome</keyword>
<name>A0A9P9WVM8_9PEZI</name>
<evidence type="ECO:0000256" key="3">
    <source>
        <dbReference type="ARBA" id="ARBA00022617"/>
    </source>
</evidence>
<keyword evidence="4 6" id="KW-0479">Metal-binding</keyword>
<dbReference type="Pfam" id="PF00067">
    <property type="entry name" value="p450"/>
    <property type="match status" value="1"/>
</dbReference>
<dbReference type="PRINTS" id="PR00463">
    <property type="entry name" value="EP450I"/>
</dbReference>
<dbReference type="InterPro" id="IPR001128">
    <property type="entry name" value="Cyt_P450"/>
</dbReference>
<evidence type="ECO:0000256" key="6">
    <source>
        <dbReference type="PIRSR" id="PIRSR602401-1"/>
    </source>
</evidence>
<dbReference type="InterPro" id="IPR036396">
    <property type="entry name" value="Cyt_P450_sf"/>
</dbReference>
<organism evidence="9 10">
    <name type="scientific">Neoarthrinium moseri</name>
    <dbReference type="NCBI Taxonomy" id="1658444"/>
    <lineage>
        <taxon>Eukaryota</taxon>
        <taxon>Fungi</taxon>
        <taxon>Dikarya</taxon>
        <taxon>Ascomycota</taxon>
        <taxon>Pezizomycotina</taxon>
        <taxon>Sordariomycetes</taxon>
        <taxon>Xylariomycetidae</taxon>
        <taxon>Amphisphaeriales</taxon>
        <taxon>Apiosporaceae</taxon>
        <taxon>Neoarthrinium</taxon>
    </lineage>
</organism>
<evidence type="ECO:0000256" key="4">
    <source>
        <dbReference type="ARBA" id="ARBA00022723"/>
    </source>
</evidence>
<keyword evidence="7" id="KW-0560">Oxidoreductase</keyword>
<accession>A0A9P9WVM8</accession>
<dbReference type="Gene3D" id="1.10.630.10">
    <property type="entry name" value="Cytochrome P450"/>
    <property type="match status" value="1"/>
</dbReference>
<protein>
    <recommendedName>
        <fullName evidence="11">Cytochrome P450 monooxygenase</fullName>
    </recommendedName>
</protein>
<keyword evidence="7" id="KW-0503">Monooxygenase</keyword>
<keyword evidence="8" id="KW-0472">Membrane</keyword>